<dbReference type="GO" id="GO:0010206">
    <property type="term" value="P:photosystem II repair"/>
    <property type="evidence" value="ECO:0007669"/>
    <property type="project" value="InterPro"/>
</dbReference>
<dbReference type="EMBL" id="HBFC01032217">
    <property type="protein sequence ID" value="CAD8719865.1"/>
    <property type="molecule type" value="Transcribed_RNA"/>
</dbReference>
<evidence type="ECO:0000259" key="1">
    <source>
        <dbReference type="Pfam" id="PF20675"/>
    </source>
</evidence>
<dbReference type="Pfam" id="PF20675">
    <property type="entry name" value="MPH2"/>
    <property type="match status" value="1"/>
</dbReference>
<accession>A0A7S0T1E4</accession>
<reference evidence="2" key="1">
    <citation type="submission" date="2021-01" db="EMBL/GenBank/DDBJ databases">
        <authorList>
            <person name="Corre E."/>
            <person name="Pelletier E."/>
            <person name="Niang G."/>
            <person name="Scheremetjew M."/>
            <person name="Finn R."/>
            <person name="Kale V."/>
            <person name="Holt S."/>
            <person name="Cochrane G."/>
            <person name="Meng A."/>
            <person name="Brown T."/>
            <person name="Cohen L."/>
        </authorList>
    </citation>
    <scope>NUCLEOTIDE SEQUENCE</scope>
    <source>
        <strain evidence="2">SL-175</strain>
    </source>
</reference>
<gene>
    <name evidence="2" type="ORF">MANT1106_LOCUS19077</name>
</gene>
<dbReference type="AlphaFoldDB" id="A0A7S0T1E4"/>
<proteinExistence type="predicted"/>
<organism evidence="2">
    <name type="scientific">Mantoniella antarctica</name>
    <dbReference type="NCBI Taxonomy" id="81844"/>
    <lineage>
        <taxon>Eukaryota</taxon>
        <taxon>Viridiplantae</taxon>
        <taxon>Chlorophyta</taxon>
        <taxon>Mamiellophyceae</taxon>
        <taxon>Mamiellales</taxon>
        <taxon>Mamiellaceae</taxon>
        <taxon>Mantoniella</taxon>
    </lineage>
</organism>
<evidence type="ECO:0000313" key="2">
    <source>
        <dbReference type="EMBL" id="CAD8719865.1"/>
    </source>
</evidence>
<dbReference type="InterPro" id="IPR049072">
    <property type="entry name" value="MPH2_C"/>
</dbReference>
<protein>
    <recommendedName>
        <fullName evidence="1">Maintenance of Photosystem II under High light 2 C-terminal domain-containing protein</fullName>
    </recommendedName>
</protein>
<dbReference type="InterPro" id="IPR038862">
    <property type="entry name" value="MPH2"/>
</dbReference>
<feature type="domain" description="Maintenance of Photosystem II under High light 2 C-terminal" evidence="1">
    <location>
        <begin position="115"/>
        <end position="211"/>
    </location>
</feature>
<dbReference type="PANTHER" id="PTHR35742:SF1">
    <property type="entry name" value="THYLAKOID LUMENAL 16.5 KDA PROTEIN, CHLOROPLASTIC"/>
    <property type="match status" value="1"/>
</dbReference>
<sequence>MVSLVMSLSASTAARPALRASRASAARASAAPKSGAARPTAASAGRRDAVMLGASALQLLVASKAWALIPGNDDEDDELLAKAKAGRVGRIQTERALEKTYVTKNELKSDVDTAKVQVAVFKLSKAGGLIESGDLPSAAEALGLGSWVTDLSDAGAKLGQSPKAFLEDVIELKKACVSSDAKVAKKAYVKAARSLETFAKDTKTAETLKLL</sequence>
<dbReference type="PANTHER" id="PTHR35742">
    <property type="entry name" value="THYLAKOID LUMENAL 16.5 KDA PROTEIN, CHLOROPLASTIC"/>
    <property type="match status" value="1"/>
</dbReference>
<name>A0A7S0T1E4_9CHLO</name>